<dbReference type="GO" id="GO:0043495">
    <property type="term" value="F:protein-membrane adaptor activity"/>
    <property type="evidence" value="ECO:0007669"/>
    <property type="project" value="TreeGrafter"/>
</dbReference>
<dbReference type="AlphaFoldDB" id="A0A817Q384"/>
<dbReference type="Gene3D" id="2.30.42.10">
    <property type="match status" value="6"/>
</dbReference>
<feature type="region of interest" description="Disordered" evidence="4">
    <location>
        <begin position="903"/>
        <end position="923"/>
    </location>
</feature>
<evidence type="ECO:0000256" key="4">
    <source>
        <dbReference type="SAM" id="MobiDB-lite"/>
    </source>
</evidence>
<gene>
    <name evidence="7" type="ORF">HFQ381_LOCUS6672</name>
    <name evidence="6" type="ORF">LUA448_LOCUS757</name>
</gene>
<organism evidence="6 8">
    <name type="scientific">Rotaria socialis</name>
    <dbReference type="NCBI Taxonomy" id="392032"/>
    <lineage>
        <taxon>Eukaryota</taxon>
        <taxon>Metazoa</taxon>
        <taxon>Spiralia</taxon>
        <taxon>Gnathifera</taxon>
        <taxon>Rotifera</taxon>
        <taxon>Eurotatoria</taxon>
        <taxon>Bdelloidea</taxon>
        <taxon>Philodinida</taxon>
        <taxon>Philodinidae</taxon>
        <taxon>Rotaria</taxon>
    </lineage>
</organism>
<feature type="domain" description="PDZ" evidence="5">
    <location>
        <begin position="1025"/>
        <end position="1094"/>
    </location>
</feature>
<dbReference type="Pfam" id="PF17820">
    <property type="entry name" value="PDZ_6"/>
    <property type="match status" value="2"/>
</dbReference>
<feature type="domain" description="PDZ" evidence="5">
    <location>
        <begin position="803"/>
        <end position="869"/>
    </location>
</feature>
<comment type="caution">
    <text evidence="6">The sequence shown here is derived from an EMBL/GenBank/DDBJ whole genome shotgun (WGS) entry which is preliminary data.</text>
</comment>
<accession>A0A817Q384</accession>
<feature type="domain" description="PDZ" evidence="5">
    <location>
        <begin position="341"/>
        <end position="422"/>
    </location>
</feature>
<sequence>MNTIQKKSASSITDTKKTSLPITNNIAVASSSNLSKSVQDDVQKPSIYEEYSVLQFNDTNTDNIRHIELKEALGLDFNSFLPGNNQTQIHFISNVQPYSIPYKAGLRDGDRILTVNGLDITNNTHEDVRNMILNKSAVKLTVMYDPKYLSLIQCTKSDLNKTTSSPRSNYESKERKLSKDLNTILFLDSQGPVNIKHCIIKKESAYKMIGFLLRYTANLHMTDGVKINFPAYNSGLRSGDVILFINKKNIEQMTHNDVKVIIQTLTNSNQTIDLIVINKNDMQRYRNYKENNVIDWNSILSNNNEDDKNEEQTEPLYSCLDHRPSNIRPEISTNAFPIGSRICVLEISNTRKAGFAISNTNSPPYIVCKIENKSPAEKAGLKLNDILLSVNGKSLTETSYKDTVQLIKEALQQKTIQMVVNQQSSSEENQTKEKSKSLTSQHSDHSDVLIVDSKEINSNTINTVQQYQRQRTKELSYTLRLCHLHATNTTDGKPTITFGFEITEDPDYEYPVISHVEIKSPGERAGLQVRDVLLKVNDRKTKGLKFEKVKKAIEKGKQDGRLEILVVDKEVFDYCKRTNKKFKQPDIKIKHIFPNCRLSTSLLKLPSITATSSLTPDDRTEQITHAASTFNVHRLSIPKPAESEDKQVDKVSSNFQSKVDSDISLPNNPYDTTDTSIFHETPCISLDSVLNSVQQMNTSSVDQNLASKKQREASQSSTDQSIKEFISNTINNIFQNIGTQKSVQPDYDIPIEHPKNSKTLTSSLPTTRHDKNLSEQVRRISQSCNTICSNQSNGLYDYIRDPRRCVLKIERNKGLGFILSATNDYDHTITAVEKNSAADTAGLQINDEIIEIDGRFVRNIKYEQVVDILISAMHTRETVELSVVNSRSSDIYLPSIDTHKTTSVNNLSNNSNNKNSNNNNNNNNNILMGTTCTTTVLDKNHIISRLDSLSQQIMNRIYTNLPDQSNIFHNTINQSLFGSLPSISTGIASSPKAPLSEKTNSMASLKNSCSNILDSYKKDVPTARLCRIQEFQSSSFYGFFLCGDPKKLGRIFIADIRKNSSAALCGLRDGDQIIEVNGTNIQALTYETILNMIKIHMEHRDLELLVLDKKSFRWYQERNYPMTLQTLPTIVHIEPIINDINSEKKSSQVFDRNTDNTDSIDQQVSTTNL</sequence>
<dbReference type="InterPro" id="IPR041489">
    <property type="entry name" value="PDZ_6"/>
</dbReference>
<proteinExistence type="predicted"/>
<feature type="compositionally biased region" description="Basic and acidic residues" evidence="4">
    <location>
        <begin position="429"/>
        <end position="444"/>
    </location>
</feature>
<evidence type="ECO:0000256" key="1">
    <source>
        <dbReference type="ARBA" id="ARBA00004236"/>
    </source>
</evidence>
<dbReference type="Proteomes" id="UP000663851">
    <property type="component" value="Unassembled WGS sequence"/>
</dbReference>
<feature type="region of interest" description="Disordered" evidence="4">
    <location>
        <begin position="701"/>
        <end position="720"/>
    </location>
</feature>
<dbReference type="CDD" id="cd00136">
    <property type="entry name" value="PDZ_canonical"/>
    <property type="match status" value="2"/>
</dbReference>
<dbReference type="EMBL" id="CAJOBO010000305">
    <property type="protein sequence ID" value="CAF4188274.1"/>
    <property type="molecule type" value="Genomic_DNA"/>
</dbReference>
<dbReference type="SUPFAM" id="SSF50156">
    <property type="entry name" value="PDZ domain-like"/>
    <property type="match status" value="6"/>
</dbReference>
<evidence type="ECO:0000256" key="3">
    <source>
        <dbReference type="ARBA" id="ARBA00022737"/>
    </source>
</evidence>
<dbReference type="GO" id="GO:0016324">
    <property type="term" value="C:apical plasma membrane"/>
    <property type="evidence" value="ECO:0007669"/>
    <property type="project" value="TreeGrafter"/>
</dbReference>
<feature type="domain" description="PDZ" evidence="5">
    <location>
        <begin position="483"/>
        <end position="568"/>
    </location>
</feature>
<keyword evidence="2" id="KW-0472">Membrane</keyword>
<evidence type="ECO:0000313" key="6">
    <source>
        <dbReference type="EMBL" id="CAF3177313.1"/>
    </source>
</evidence>
<evidence type="ECO:0000259" key="5">
    <source>
        <dbReference type="PROSITE" id="PS50106"/>
    </source>
</evidence>
<comment type="subcellular location">
    <subcellularLocation>
        <location evidence="1">Cell membrane</location>
    </subcellularLocation>
</comment>
<dbReference type="Pfam" id="PF00595">
    <property type="entry name" value="PDZ"/>
    <property type="match status" value="3"/>
</dbReference>
<dbReference type="Proteomes" id="UP000663833">
    <property type="component" value="Unassembled WGS sequence"/>
</dbReference>
<dbReference type="SMART" id="SM00228">
    <property type="entry name" value="PDZ"/>
    <property type="match status" value="6"/>
</dbReference>
<dbReference type="GO" id="GO:0072659">
    <property type="term" value="P:protein localization to plasma membrane"/>
    <property type="evidence" value="ECO:0007669"/>
    <property type="project" value="TreeGrafter"/>
</dbReference>
<dbReference type="EMBL" id="CAJNYD010000015">
    <property type="protein sequence ID" value="CAF3177313.1"/>
    <property type="molecule type" value="Genomic_DNA"/>
</dbReference>
<feature type="domain" description="PDZ" evidence="5">
    <location>
        <begin position="73"/>
        <end position="132"/>
    </location>
</feature>
<keyword evidence="2" id="KW-1003">Cell membrane</keyword>
<reference evidence="6" key="1">
    <citation type="submission" date="2021-02" db="EMBL/GenBank/DDBJ databases">
        <authorList>
            <person name="Nowell W R."/>
        </authorList>
    </citation>
    <scope>NUCLEOTIDE SEQUENCE</scope>
</reference>
<name>A0A817Q384_9BILA</name>
<dbReference type="PANTHER" id="PTHR14191">
    <property type="entry name" value="PDZ DOMAIN CONTAINING PROTEIN"/>
    <property type="match status" value="1"/>
</dbReference>
<feature type="region of interest" description="Disordered" evidence="4">
    <location>
        <begin position="1147"/>
        <end position="1169"/>
    </location>
</feature>
<feature type="region of interest" description="Disordered" evidence="4">
    <location>
        <begin position="420"/>
        <end position="444"/>
    </location>
</feature>
<evidence type="ECO:0000256" key="2">
    <source>
        <dbReference type="ARBA" id="ARBA00022475"/>
    </source>
</evidence>
<dbReference type="InterPro" id="IPR001478">
    <property type="entry name" value="PDZ"/>
</dbReference>
<dbReference type="PROSITE" id="PS50106">
    <property type="entry name" value="PDZ"/>
    <property type="match status" value="5"/>
</dbReference>
<feature type="compositionally biased region" description="Low complexity" evidence="4">
    <location>
        <begin position="905"/>
        <end position="923"/>
    </location>
</feature>
<keyword evidence="3" id="KW-0677">Repeat</keyword>
<dbReference type="InterPro" id="IPR036034">
    <property type="entry name" value="PDZ_sf"/>
</dbReference>
<dbReference type="InterPro" id="IPR051067">
    <property type="entry name" value="NHER"/>
</dbReference>
<protein>
    <recommendedName>
        <fullName evidence="5">PDZ domain-containing protein</fullName>
    </recommendedName>
</protein>
<dbReference type="PANTHER" id="PTHR14191:SF3">
    <property type="entry name" value="NA(+)_H(+) EXCHANGE REGULATORY COFACTOR-LIKE PROTEIN NRFL-1"/>
    <property type="match status" value="1"/>
</dbReference>
<evidence type="ECO:0000313" key="8">
    <source>
        <dbReference type="Proteomes" id="UP000663833"/>
    </source>
</evidence>
<evidence type="ECO:0000313" key="7">
    <source>
        <dbReference type="EMBL" id="CAF4188274.1"/>
    </source>
</evidence>